<feature type="compositionally biased region" description="Polar residues" evidence="1">
    <location>
        <begin position="14"/>
        <end position="23"/>
    </location>
</feature>
<name>A0AAJ6AHW9_9MICC</name>
<evidence type="ECO:0000256" key="1">
    <source>
        <dbReference type="SAM" id="MobiDB-lite"/>
    </source>
</evidence>
<sequence>MEHIIEKVERETEPQLSEHSSMRNPGLDPVMATPAAFVGAAGYGWITLQAYDMGREHAGANG</sequence>
<protein>
    <submittedName>
        <fullName evidence="2">Uncharacterized protein</fullName>
    </submittedName>
</protein>
<gene>
    <name evidence="2" type="ORF">QDX21_02785</name>
</gene>
<dbReference type="RefSeq" id="WP_110122899.1">
    <property type="nucleotide sequence ID" value="NZ_CP122561.1"/>
</dbReference>
<accession>A0AAJ6AHW9</accession>
<evidence type="ECO:0000313" key="2">
    <source>
        <dbReference type="EMBL" id="WGH93741.1"/>
    </source>
</evidence>
<organism evidence="2 3">
    <name type="scientific">Auritidibacter ignavus</name>
    <dbReference type="NCBI Taxonomy" id="678932"/>
    <lineage>
        <taxon>Bacteria</taxon>
        <taxon>Bacillati</taxon>
        <taxon>Actinomycetota</taxon>
        <taxon>Actinomycetes</taxon>
        <taxon>Micrococcales</taxon>
        <taxon>Micrococcaceae</taxon>
        <taxon>Auritidibacter</taxon>
    </lineage>
</organism>
<dbReference type="AlphaFoldDB" id="A0AAJ6AHW9"/>
<proteinExistence type="predicted"/>
<reference evidence="2 3" key="1">
    <citation type="submission" date="2023-03" db="EMBL/GenBank/DDBJ databases">
        <title>Complete genome sequences of several Auritidibacter ignavus strains isolated from ear infections.</title>
        <authorList>
            <person name="Baehr T."/>
            <person name="Baumhoegger A.M."/>
        </authorList>
    </citation>
    <scope>NUCLEOTIDE SEQUENCE [LARGE SCALE GENOMIC DNA]</scope>
    <source>
        <strain evidence="2 3">BABAE-6</strain>
    </source>
</reference>
<feature type="compositionally biased region" description="Basic and acidic residues" evidence="1">
    <location>
        <begin position="1"/>
        <end position="13"/>
    </location>
</feature>
<keyword evidence="3" id="KW-1185">Reference proteome</keyword>
<dbReference type="Proteomes" id="UP001224674">
    <property type="component" value="Chromosome"/>
</dbReference>
<evidence type="ECO:0000313" key="3">
    <source>
        <dbReference type="Proteomes" id="UP001224674"/>
    </source>
</evidence>
<dbReference type="EMBL" id="CP122566">
    <property type="protein sequence ID" value="WGH93741.1"/>
    <property type="molecule type" value="Genomic_DNA"/>
</dbReference>
<feature type="region of interest" description="Disordered" evidence="1">
    <location>
        <begin position="1"/>
        <end position="27"/>
    </location>
</feature>